<dbReference type="EMBL" id="CP137312">
    <property type="protein sequence ID" value="WQF87141.1"/>
    <property type="molecule type" value="Genomic_DNA"/>
</dbReference>
<gene>
    <name evidence="1" type="ORF">CDEST_12155</name>
</gene>
<dbReference type="KEGG" id="cdet:87948655"/>
<dbReference type="RefSeq" id="XP_062784362.1">
    <property type="nucleotide sequence ID" value="XM_062928311.1"/>
</dbReference>
<accession>A0AAX4IVK0</accession>
<evidence type="ECO:0000313" key="2">
    <source>
        <dbReference type="Proteomes" id="UP001322277"/>
    </source>
</evidence>
<dbReference type="Proteomes" id="UP001322277">
    <property type="component" value="Chromosome 8"/>
</dbReference>
<reference evidence="2" key="1">
    <citation type="journal article" date="2023" name="bioRxiv">
        <title>Complete genome of the Medicago anthracnose fungus, Colletotrichum destructivum, reveals a mini-chromosome-like region within a core chromosome.</title>
        <authorList>
            <person name="Lapalu N."/>
            <person name="Simon A."/>
            <person name="Lu A."/>
            <person name="Plaumann P.-L."/>
            <person name="Amselem J."/>
            <person name="Pigne S."/>
            <person name="Auger A."/>
            <person name="Koch C."/>
            <person name="Dallery J.-F."/>
            <person name="O'Connell R.J."/>
        </authorList>
    </citation>
    <scope>NUCLEOTIDE SEQUENCE [LARGE SCALE GENOMIC DNA]</scope>
    <source>
        <strain evidence="2">CBS 520.97</strain>
    </source>
</reference>
<keyword evidence="2" id="KW-1185">Reference proteome</keyword>
<name>A0AAX4IVK0_9PEZI</name>
<organism evidence="1 2">
    <name type="scientific">Colletotrichum destructivum</name>
    <dbReference type="NCBI Taxonomy" id="34406"/>
    <lineage>
        <taxon>Eukaryota</taxon>
        <taxon>Fungi</taxon>
        <taxon>Dikarya</taxon>
        <taxon>Ascomycota</taxon>
        <taxon>Pezizomycotina</taxon>
        <taxon>Sordariomycetes</taxon>
        <taxon>Hypocreomycetidae</taxon>
        <taxon>Glomerellales</taxon>
        <taxon>Glomerellaceae</taxon>
        <taxon>Colletotrichum</taxon>
        <taxon>Colletotrichum destructivum species complex</taxon>
    </lineage>
</organism>
<evidence type="ECO:0000313" key="1">
    <source>
        <dbReference type="EMBL" id="WQF87141.1"/>
    </source>
</evidence>
<dbReference type="GeneID" id="87948655"/>
<proteinExistence type="predicted"/>
<dbReference type="AlphaFoldDB" id="A0AAX4IVK0"/>
<protein>
    <submittedName>
        <fullName evidence="1">Uncharacterized protein</fullName>
    </submittedName>
</protein>
<sequence>MTAKCGASCSALGGPSLPRFPCVAASRAAGCSRRRHCFGTSSSRRSPYQFITSGYRQKDLQQGA</sequence>